<dbReference type="InterPro" id="IPR023035">
    <property type="entry name" value="Ribosomal_uS9_bac/plastid"/>
</dbReference>
<comment type="similarity">
    <text evidence="1 5 6">Belongs to the universal ribosomal protein uS9 family.</text>
</comment>
<keyword evidence="2 5" id="KW-0689">Ribosomal protein</keyword>
<dbReference type="PANTHER" id="PTHR21569:SF1">
    <property type="entry name" value="SMALL RIBOSOMAL SUBUNIT PROTEIN US9M"/>
    <property type="match status" value="1"/>
</dbReference>
<dbReference type="NCBIfam" id="NF001099">
    <property type="entry name" value="PRK00132.1"/>
    <property type="match status" value="1"/>
</dbReference>
<keyword evidence="3 5" id="KW-0687">Ribonucleoprotein</keyword>
<evidence type="ECO:0000256" key="2">
    <source>
        <dbReference type="ARBA" id="ARBA00022980"/>
    </source>
</evidence>
<feature type="compositionally biased region" description="Basic residues" evidence="7">
    <location>
        <begin position="120"/>
        <end position="134"/>
    </location>
</feature>
<dbReference type="PANTHER" id="PTHR21569">
    <property type="entry name" value="RIBOSOMAL PROTEIN S9"/>
    <property type="match status" value="1"/>
</dbReference>
<dbReference type="PROSITE" id="PS00360">
    <property type="entry name" value="RIBOSOMAL_S9"/>
    <property type="match status" value="1"/>
</dbReference>
<dbReference type="Gene3D" id="3.30.230.10">
    <property type="match status" value="1"/>
</dbReference>
<feature type="region of interest" description="Disordered" evidence="7">
    <location>
        <begin position="112"/>
        <end position="134"/>
    </location>
</feature>
<accession>A0A7Z7LGS8</accession>
<dbReference type="InterPro" id="IPR000754">
    <property type="entry name" value="Ribosomal_uS9"/>
</dbReference>
<dbReference type="KEGG" id="minf:MESINF_2299"/>
<dbReference type="Proteomes" id="UP000250796">
    <property type="component" value="Chromosome MESINF"/>
</dbReference>
<dbReference type="HAMAP" id="MF_00532_B">
    <property type="entry name" value="Ribosomal_uS9_B"/>
    <property type="match status" value="1"/>
</dbReference>
<organism evidence="8 9">
    <name type="scientific">Mesotoga infera</name>
    <dbReference type="NCBI Taxonomy" id="1236046"/>
    <lineage>
        <taxon>Bacteria</taxon>
        <taxon>Thermotogati</taxon>
        <taxon>Thermotogota</taxon>
        <taxon>Thermotogae</taxon>
        <taxon>Kosmotogales</taxon>
        <taxon>Kosmotogaceae</taxon>
        <taxon>Mesotoga</taxon>
    </lineage>
</organism>
<dbReference type="GO" id="GO:0003723">
    <property type="term" value="F:RNA binding"/>
    <property type="evidence" value="ECO:0007669"/>
    <property type="project" value="TreeGrafter"/>
</dbReference>
<reference evidence="8 9" key="1">
    <citation type="submission" date="2017-01" db="EMBL/GenBank/DDBJ databases">
        <authorList>
            <person name="Erauso G."/>
        </authorList>
    </citation>
    <scope>NUCLEOTIDE SEQUENCE [LARGE SCALE GENOMIC DNA]</scope>
    <source>
        <strain evidence="8">MESINF1</strain>
    </source>
</reference>
<proteinExistence type="inferred from homology"/>
<evidence type="ECO:0000313" key="9">
    <source>
        <dbReference type="Proteomes" id="UP000250796"/>
    </source>
</evidence>
<evidence type="ECO:0000256" key="7">
    <source>
        <dbReference type="SAM" id="MobiDB-lite"/>
    </source>
</evidence>
<dbReference type="FunFam" id="3.30.230.10:FF:000001">
    <property type="entry name" value="30S ribosomal protein S9"/>
    <property type="match status" value="1"/>
</dbReference>
<evidence type="ECO:0000256" key="6">
    <source>
        <dbReference type="RuleBase" id="RU003815"/>
    </source>
</evidence>
<dbReference type="InterPro" id="IPR020568">
    <property type="entry name" value="Ribosomal_Su5_D2-typ_SF"/>
</dbReference>
<dbReference type="AlphaFoldDB" id="A0A7Z7LGS8"/>
<sequence length="134" mass="14850">MADFVDYYGTGRRKTAVARVHLRPGSGKYLINGKEYGDLKGYLSNDAWVRHALKPVVMTNTIGRFDMLIRVDGGGLAGQAGAISLGIARALVKFSPDLKGLLRQNGLLSRDSREVERKKYGLKKARRAPQFSKR</sequence>
<name>A0A7Z7LGS8_9BACT</name>
<dbReference type="InterPro" id="IPR020574">
    <property type="entry name" value="Ribosomal_uS9_CS"/>
</dbReference>
<keyword evidence="9" id="KW-1185">Reference proteome</keyword>
<dbReference type="GO" id="GO:0003735">
    <property type="term" value="F:structural constituent of ribosome"/>
    <property type="evidence" value="ECO:0007669"/>
    <property type="project" value="InterPro"/>
</dbReference>
<dbReference type="GO" id="GO:0022627">
    <property type="term" value="C:cytosolic small ribosomal subunit"/>
    <property type="evidence" value="ECO:0007669"/>
    <property type="project" value="TreeGrafter"/>
</dbReference>
<dbReference type="InterPro" id="IPR014721">
    <property type="entry name" value="Ribsml_uS5_D2-typ_fold_subgr"/>
</dbReference>
<dbReference type="SUPFAM" id="SSF54211">
    <property type="entry name" value="Ribosomal protein S5 domain 2-like"/>
    <property type="match status" value="1"/>
</dbReference>
<evidence type="ECO:0000256" key="1">
    <source>
        <dbReference type="ARBA" id="ARBA00005251"/>
    </source>
</evidence>
<dbReference type="EMBL" id="LS974202">
    <property type="protein sequence ID" value="SSC13739.1"/>
    <property type="molecule type" value="Genomic_DNA"/>
</dbReference>
<dbReference type="GO" id="GO:0006412">
    <property type="term" value="P:translation"/>
    <property type="evidence" value="ECO:0007669"/>
    <property type="project" value="UniProtKB-UniRule"/>
</dbReference>
<protein>
    <recommendedName>
        <fullName evidence="4 5">Small ribosomal subunit protein uS9</fullName>
    </recommendedName>
</protein>
<dbReference type="RefSeq" id="WP_169699853.1">
    <property type="nucleotide sequence ID" value="NZ_LS974202.1"/>
</dbReference>
<gene>
    <name evidence="5 8" type="primary">rpsI</name>
    <name evidence="8" type="ORF">MESINF_2299</name>
</gene>
<evidence type="ECO:0000256" key="5">
    <source>
        <dbReference type="HAMAP-Rule" id="MF_00532"/>
    </source>
</evidence>
<evidence type="ECO:0000313" key="8">
    <source>
        <dbReference type="EMBL" id="SSC13739.1"/>
    </source>
</evidence>
<dbReference type="Pfam" id="PF00380">
    <property type="entry name" value="Ribosomal_S9"/>
    <property type="match status" value="1"/>
</dbReference>
<evidence type="ECO:0000256" key="3">
    <source>
        <dbReference type="ARBA" id="ARBA00023274"/>
    </source>
</evidence>
<evidence type="ECO:0000256" key="4">
    <source>
        <dbReference type="ARBA" id="ARBA00035259"/>
    </source>
</evidence>